<reference evidence="3 4" key="1">
    <citation type="submission" date="2024-06" db="EMBL/GenBank/DDBJ databases">
        <title>Genomic Encyclopedia of Type Strains, Phase IV (KMG-IV): sequencing the most valuable type-strain genomes for metagenomic binning, comparative biology and taxonomic classification.</title>
        <authorList>
            <person name="Goeker M."/>
        </authorList>
    </citation>
    <scope>NUCLEOTIDE SEQUENCE [LARGE SCALE GENOMIC DNA]</scope>
    <source>
        <strain evidence="3 4">DSM 29780</strain>
    </source>
</reference>
<dbReference type="Proteomes" id="UP001549047">
    <property type="component" value="Unassembled WGS sequence"/>
</dbReference>
<comment type="caution">
    <text evidence="3">The sequence shown here is derived from an EMBL/GenBank/DDBJ whole genome shotgun (WGS) entry which is preliminary data.</text>
</comment>
<dbReference type="RefSeq" id="WP_354554842.1">
    <property type="nucleotide sequence ID" value="NZ_JBEPMB010000001.1"/>
</dbReference>
<keyword evidence="4" id="KW-1185">Reference proteome</keyword>
<accession>A0ABV2IUV5</accession>
<evidence type="ECO:0000256" key="1">
    <source>
        <dbReference type="HAMAP-Rule" id="MF_00771"/>
    </source>
</evidence>
<feature type="domain" description="EVE" evidence="2">
    <location>
        <begin position="3"/>
        <end position="134"/>
    </location>
</feature>
<gene>
    <name evidence="3" type="ORF">ABID16_000575</name>
</gene>
<dbReference type="SUPFAM" id="SSF88697">
    <property type="entry name" value="PUA domain-like"/>
    <property type="match status" value="1"/>
</dbReference>
<evidence type="ECO:0000259" key="2">
    <source>
        <dbReference type="Pfam" id="PF01878"/>
    </source>
</evidence>
<dbReference type="EMBL" id="JBEPMB010000001">
    <property type="protein sequence ID" value="MET3612270.1"/>
    <property type="molecule type" value="Genomic_DNA"/>
</dbReference>
<dbReference type="NCBIfam" id="NF002616">
    <property type="entry name" value="PRK02268.1-2"/>
    <property type="match status" value="1"/>
</dbReference>
<protein>
    <recommendedName>
        <fullName evidence="1">UPF0310 protein ABID16_000575</fullName>
    </recommendedName>
</protein>
<sequence>MPRYWIGIASADHVRRGAGEGFMQVCHGKSGPLKRTAPGDFIAYYSPSRVMGVKDGLQAFTACGRIRDRDPYEFDAGGGFVPFRRDVDWIAAGEAKILPMLQLLSFTAGKTNWGQPFRYGLFSIPAEDFVLIEQAIRQSSGERTGAVAA</sequence>
<dbReference type="Gene3D" id="3.10.590.10">
    <property type="entry name" value="ph1033 like domains"/>
    <property type="match status" value="1"/>
</dbReference>
<dbReference type="HAMAP" id="MF_00771">
    <property type="entry name" value="UPF0310"/>
    <property type="match status" value="1"/>
</dbReference>
<comment type="similarity">
    <text evidence="1">Belongs to the UPF0310 family.</text>
</comment>
<proteinExistence type="inferred from homology"/>
<organism evidence="3 4">
    <name type="scientific">Rhizobium aquaticum</name>
    <dbReference type="NCBI Taxonomy" id="1549636"/>
    <lineage>
        <taxon>Bacteria</taxon>
        <taxon>Pseudomonadati</taxon>
        <taxon>Pseudomonadota</taxon>
        <taxon>Alphaproteobacteria</taxon>
        <taxon>Hyphomicrobiales</taxon>
        <taxon>Rhizobiaceae</taxon>
        <taxon>Rhizobium/Agrobacterium group</taxon>
        <taxon>Rhizobium</taxon>
    </lineage>
</organism>
<evidence type="ECO:0000313" key="3">
    <source>
        <dbReference type="EMBL" id="MET3612270.1"/>
    </source>
</evidence>
<name>A0ABV2IUV5_9HYPH</name>
<dbReference type="InterPro" id="IPR002740">
    <property type="entry name" value="EVE_domain"/>
</dbReference>
<dbReference type="Pfam" id="PF01878">
    <property type="entry name" value="EVE"/>
    <property type="match status" value="1"/>
</dbReference>
<evidence type="ECO:0000313" key="4">
    <source>
        <dbReference type="Proteomes" id="UP001549047"/>
    </source>
</evidence>
<dbReference type="CDD" id="cd21132">
    <property type="entry name" value="EVE-like"/>
    <property type="match status" value="1"/>
</dbReference>
<dbReference type="InterPro" id="IPR015947">
    <property type="entry name" value="PUA-like_sf"/>
</dbReference>
<dbReference type="InterPro" id="IPR022996">
    <property type="entry name" value="UPF0310"/>
</dbReference>